<dbReference type="AlphaFoldDB" id="A0A319DKK7"/>
<accession>A0A319DKK7</accession>
<keyword evidence="3" id="KW-1185">Reference proteome</keyword>
<feature type="region of interest" description="Disordered" evidence="1">
    <location>
        <begin position="265"/>
        <end position="284"/>
    </location>
</feature>
<feature type="compositionally biased region" description="Polar residues" evidence="1">
    <location>
        <begin position="22"/>
        <end position="32"/>
    </location>
</feature>
<organism evidence="2 3">
    <name type="scientific">Aspergillus ellipticus CBS 707.79</name>
    <dbReference type="NCBI Taxonomy" id="1448320"/>
    <lineage>
        <taxon>Eukaryota</taxon>
        <taxon>Fungi</taxon>
        <taxon>Dikarya</taxon>
        <taxon>Ascomycota</taxon>
        <taxon>Pezizomycotina</taxon>
        <taxon>Eurotiomycetes</taxon>
        <taxon>Eurotiomycetidae</taxon>
        <taxon>Eurotiales</taxon>
        <taxon>Aspergillaceae</taxon>
        <taxon>Aspergillus</taxon>
        <taxon>Aspergillus subgen. Circumdati</taxon>
    </lineage>
</organism>
<feature type="region of interest" description="Disordered" evidence="1">
    <location>
        <begin position="455"/>
        <end position="485"/>
    </location>
</feature>
<reference evidence="2 3" key="1">
    <citation type="submission" date="2018-02" db="EMBL/GenBank/DDBJ databases">
        <title>The genomes of Aspergillus section Nigri reveals drivers in fungal speciation.</title>
        <authorList>
            <consortium name="DOE Joint Genome Institute"/>
            <person name="Vesth T.C."/>
            <person name="Nybo J."/>
            <person name="Theobald S."/>
            <person name="Brandl J."/>
            <person name="Frisvad J.C."/>
            <person name="Nielsen K.F."/>
            <person name="Lyhne E.K."/>
            <person name="Kogle M.E."/>
            <person name="Kuo A."/>
            <person name="Riley R."/>
            <person name="Clum A."/>
            <person name="Nolan M."/>
            <person name="Lipzen A."/>
            <person name="Salamov A."/>
            <person name="Henrissat B."/>
            <person name="Wiebenga A."/>
            <person name="De vries R.P."/>
            <person name="Grigoriev I.V."/>
            <person name="Mortensen U.H."/>
            <person name="Andersen M.R."/>
            <person name="Baker S.E."/>
        </authorList>
    </citation>
    <scope>NUCLEOTIDE SEQUENCE [LARGE SCALE GENOMIC DNA]</scope>
    <source>
        <strain evidence="2 3">CBS 707.79</strain>
    </source>
</reference>
<feature type="region of interest" description="Disordered" evidence="1">
    <location>
        <begin position="506"/>
        <end position="562"/>
    </location>
</feature>
<protein>
    <submittedName>
        <fullName evidence="2">Uncharacterized protein</fullName>
    </submittedName>
</protein>
<feature type="compositionally biased region" description="Polar residues" evidence="1">
    <location>
        <begin position="273"/>
        <end position="284"/>
    </location>
</feature>
<proteinExistence type="predicted"/>
<feature type="compositionally biased region" description="Polar residues" evidence="1">
    <location>
        <begin position="310"/>
        <end position="327"/>
    </location>
</feature>
<name>A0A319DKK7_9EURO</name>
<sequence length="594" mass="64229">MPPISYPIFRDGLTPNPAPEPVTSTSTPTRSGIVTYPALPTEPEPDNEAELGLGSSRGGYRVSKRKSKGKNARGRGKHRMGKDLTVLDRGAGAEVHMDMDVDQLVREDEKVGLDRVISEDSEGGVHVKVEAEAEAEADGDVDMRIEIGPGWDEHVDGDTDWEVLDHFYLEAVRGRVQEQGQGEGLVGTQDQIDAQIQSEVVTEAQVQTQIEAQGLAEDRAQEQAQIDARVQALINTQAHAQAQAQAEAQEKDQLQAQAQAEYDARLPERTPSHHSYSDTGRPQTRFQPYLVSQSDAGTYVCLNPPLLSQDGATNSNGPDHPSQTPSTMAYDENRTPVPKQRNLQQDRYHNTINHPDNRNPAIPGISPPQDQGPSTVTTTIKSLVTTTIKATPTETTIATTINSSDIRRISMGVGMTLPPRHRDLSLSESEISLLELGPSLTAPVLVYKDVLKTQASGDQTAETREQTQPTQLTETQETQCGNGDVPDMTSSRFTCLGCMGSGPCPCSDSSSRPEQVGTNRGDENNVETDTGSGNEAEAAPTDASSVGGLEGLLTRCGDASRPNHLERTVSLPLRLVDSEIGNYEQGRHCGNYVE</sequence>
<evidence type="ECO:0000256" key="1">
    <source>
        <dbReference type="SAM" id="MobiDB-lite"/>
    </source>
</evidence>
<feature type="compositionally biased region" description="Basic residues" evidence="1">
    <location>
        <begin position="62"/>
        <end position="78"/>
    </location>
</feature>
<dbReference type="VEuPathDB" id="FungiDB:BO71DRAFT_440914"/>
<dbReference type="Proteomes" id="UP000247810">
    <property type="component" value="Unassembled WGS sequence"/>
</dbReference>
<feature type="region of interest" description="Disordered" evidence="1">
    <location>
        <begin position="307"/>
        <end position="337"/>
    </location>
</feature>
<evidence type="ECO:0000313" key="3">
    <source>
        <dbReference type="Proteomes" id="UP000247810"/>
    </source>
</evidence>
<dbReference type="EMBL" id="KZ825868">
    <property type="protein sequence ID" value="PYH94627.1"/>
    <property type="molecule type" value="Genomic_DNA"/>
</dbReference>
<evidence type="ECO:0000313" key="2">
    <source>
        <dbReference type="EMBL" id="PYH94627.1"/>
    </source>
</evidence>
<feature type="compositionally biased region" description="Low complexity" evidence="1">
    <location>
        <begin position="466"/>
        <end position="479"/>
    </location>
</feature>
<feature type="region of interest" description="Disordered" evidence="1">
    <location>
        <begin position="1"/>
        <end position="78"/>
    </location>
</feature>
<gene>
    <name evidence="2" type="ORF">BO71DRAFT_440914</name>
</gene>